<sequence length="33" mass="3476">MSILKLQQLELTEEEGAALLASAISYACHGTLA</sequence>
<gene>
    <name evidence="1" type="ORF">K7B10_36310</name>
</gene>
<keyword evidence="2" id="KW-1185">Reference proteome</keyword>
<proteinExistence type="predicted"/>
<dbReference type="Proteomes" id="UP001520654">
    <property type="component" value="Unassembled WGS sequence"/>
</dbReference>
<dbReference type="RefSeq" id="WP_229343439.1">
    <property type="nucleotide sequence ID" value="NZ_JAINUL010000001.1"/>
</dbReference>
<protein>
    <submittedName>
        <fullName evidence="1">Class III lanthipeptide</fullName>
    </submittedName>
</protein>
<organism evidence="1 2">
    <name type="scientific">Streptomyces flavotricini</name>
    <dbReference type="NCBI Taxonomy" id="66888"/>
    <lineage>
        <taxon>Bacteria</taxon>
        <taxon>Bacillati</taxon>
        <taxon>Actinomycetota</taxon>
        <taxon>Actinomycetes</taxon>
        <taxon>Kitasatosporales</taxon>
        <taxon>Streptomycetaceae</taxon>
        <taxon>Streptomyces</taxon>
    </lineage>
</organism>
<comment type="caution">
    <text evidence="1">The sequence shown here is derived from an EMBL/GenBank/DDBJ whole genome shotgun (WGS) entry which is preliminary data.</text>
</comment>
<dbReference type="PROSITE" id="PS51257">
    <property type="entry name" value="PROKAR_LIPOPROTEIN"/>
    <property type="match status" value="1"/>
</dbReference>
<evidence type="ECO:0000313" key="2">
    <source>
        <dbReference type="Proteomes" id="UP001520654"/>
    </source>
</evidence>
<dbReference type="EMBL" id="JAINUL010000001">
    <property type="protein sequence ID" value="MCC0100155.1"/>
    <property type="molecule type" value="Genomic_DNA"/>
</dbReference>
<accession>A0ABS8EGH0</accession>
<dbReference type="NCBIfam" id="NF038160">
    <property type="entry name" value="lanthi_III_c"/>
    <property type="match status" value="1"/>
</dbReference>
<name>A0ABS8EGH0_9ACTN</name>
<evidence type="ECO:0000313" key="1">
    <source>
        <dbReference type="EMBL" id="MCC0100155.1"/>
    </source>
</evidence>
<reference evidence="1 2" key="1">
    <citation type="submission" date="2021-08" db="EMBL/GenBank/DDBJ databases">
        <title>Genomic Architecture of Streptomyces flavotricini NGL1 and Streptomyces erythrochromogenes HMS4 With Differential Plant Beneficial attributes and laccase production capabilities.</title>
        <authorList>
            <person name="Salwan R."/>
            <person name="Kaur R."/>
            <person name="Sharma V."/>
        </authorList>
    </citation>
    <scope>NUCLEOTIDE SEQUENCE [LARGE SCALE GENOMIC DNA]</scope>
    <source>
        <strain evidence="1 2">NGL1</strain>
    </source>
</reference>